<evidence type="ECO:0000313" key="14">
    <source>
        <dbReference type="Proteomes" id="UP000515152"/>
    </source>
</evidence>
<comment type="function">
    <text evidence="9">One gap junction consists of a cluster of closely packed pairs of transmembrane channels, the connexons, through which materials of low MW diffuse from one cell to a neighboring cell.</text>
</comment>
<evidence type="ECO:0000256" key="6">
    <source>
        <dbReference type="ARBA" id="ARBA00022949"/>
    </source>
</evidence>
<feature type="transmembrane region" description="Helical" evidence="11">
    <location>
        <begin position="206"/>
        <end position="229"/>
    </location>
</feature>
<feature type="region of interest" description="Disordered" evidence="10">
    <location>
        <begin position="336"/>
        <end position="379"/>
    </location>
</feature>
<evidence type="ECO:0000256" key="2">
    <source>
        <dbReference type="ARBA" id="ARBA00004651"/>
    </source>
</evidence>
<evidence type="ECO:0000256" key="9">
    <source>
        <dbReference type="RuleBase" id="RU000630"/>
    </source>
</evidence>
<keyword evidence="14" id="KW-1185">Reference proteome</keyword>
<dbReference type="InterPro" id="IPR000500">
    <property type="entry name" value="Connexin"/>
</dbReference>
<name>A0A6P3VQQ8_CLUHA</name>
<keyword evidence="4 9" id="KW-0812">Transmembrane</keyword>
<dbReference type="KEGG" id="char:105896313"/>
<evidence type="ECO:0000256" key="5">
    <source>
        <dbReference type="ARBA" id="ARBA00022868"/>
    </source>
</evidence>
<dbReference type="Gene3D" id="1.20.1440.80">
    <property type="entry name" value="Gap junction channel protein cysteine-rich domain"/>
    <property type="match status" value="1"/>
</dbReference>
<dbReference type="PANTHER" id="PTHR11984">
    <property type="entry name" value="CONNEXIN"/>
    <property type="match status" value="1"/>
</dbReference>
<dbReference type="AlphaFoldDB" id="A0A6P3VQQ8"/>
<evidence type="ECO:0000259" key="13">
    <source>
        <dbReference type="SMART" id="SM01089"/>
    </source>
</evidence>
<dbReference type="InterPro" id="IPR038359">
    <property type="entry name" value="Connexin_N_sf"/>
</dbReference>
<evidence type="ECO:0000256" key="10">
    <source>
        <dbReference type="SAM" id="MobiDB-lite"/>
    </source>
</evidence>
<dbReference type="Proteomes" id="UP000515152">
    <property type="component" value="Chromosome 17"/>
</dbReference>
<dbReference type="SMART" id="SM00037">
    <property type="entry name" value="CNX"/>
    <property type="match status" value="1"/>
</dbReference>
<proteinExistence type="inferred from homology"/>
<feature type="domain" description="Connexin N-terminal" evidence="12">
    <location>
        <begin position="43"/>
        <end position="76"/>
    </location>
</feature>
<dbReference type="InterPro" id="IPR017990">
    <property type="entry name" value="Connexin_CS"/>
</dbReference>
<dbReference type="PANTHER" id="PTHR11984:SF3">
    <property type="entry name" value="GAP JUNCTION DELTA-4 PROTEIN"/>
    <property type="match status" value="1"/>
</dbReference>
<organism evidence="14 15">
    <name type="scientific">Clupea harengus</name>
    <name type="common">Atlantic herring</name>
    <dbReference type="NCBI Taxonomy" id="7950"/>
    <lineage>
        <taxon>Eukaryota</taxon>
        <taxon>Metazoa</taxon>
        <taxon>Chordata</taxon>
        <taxon>Craniata</taxon>
        <taxon>Vertebrata</taxon>
        <taxon>Euteleostomi</taxon>
        <taxon>Actinopterygii</taxon>
        <taxon>Neopterygii</taxon>
        <taxon>Teleostei</taxon>
        <taxon>Clupei</taxon>
        <taxon>Clupeiformes</taxon>
        <taxon>Clupeoidei</taxon>
        <taxon>Clupeidae</taxon>
        <taxon>Clupea</taxon>
    </lineage>
</organism>
<feature type="transmembrane region" description="Helical" evidence="11">
    <location>
        <begin position="77"/>
        <end position="97"/>
    </location>
</feature>
<evidence type="ECO:0000256" key="11">
    <source>
        <dbReference type="SAM" id="Phobius"/>
    </source>
</evidence>
<feature type="transmembrane region" description="Helical" evidence="11">
    <location>
        <begin position="156"/>
        <end position="178"/>
    </location>
</feature>
<comment type="similarity">
    <text evidence="9">Belongs to the connexin family.</text>
</comment>
<comment type="subunit">
    <text evidence="9">A connexon is composed of a hexamer of connexins.</text>
</comment>
<keyword evidence="3" id="KW-1003">Cell membrane</keyword>
<dbReference type="GO" id="GO:0005922">
    <property type="term" value="C:connexin complex"/>
    <property type="evidence" value="ECO:0007669"/>
    <property type="project" value="InterPro"/>
</dbReference>
<evidence type="ECO:0000256" key="1">
    <source>
        <dbReference type="ARBA" id="ARBA00004610"/>
    </source>
</evidence>
<gene>
    <name evidence="15" type="primary">LOC105896313</name>
</gene>
<evidence type="ECO:0000313" key="15">
    <source>
        <dbReference type="RefSeq" id="XP_012678513.2"/>
    </source>
</evidence>
<dbReference type="InterPro" id="IPR019570">
    <property type="entry name" value="Connexin_CCC"/>
</dbReference>
<dbReference type="RefSeq" id="XP_012678513.2">
    <property type="nucleotide sequence ID" value="XM_012823059.3"/>
</dbReference>
<comment type="subcellular location">
    <subcellularLocation>
        <location evidence="1">Cell junction</location>
        <location evidence="1">Gap junction</location>
    </subcellularLocation>
    <subcellularLocation>
        <location evidence="2 9">Cell membrane</location>
        <topology evidence="2 9">Multi-pass membrane protein</topology>
    </subcellularLocation>
</comment>
<evidence type="ECO:0000259" key="12">
    <source>
        <dbReference type="SMART" id="SM00037"/>
    </source>
</evidence>
<keyword evidence="7 11" id="KW-1133">Transmembrane helix</keyword>
<evidence type="ECO:0000256" key="4">
    <source>
        <dbReference type="ARBA" id="ARBA00022692"/>
    </source>
</evidence>
<evidence type="ECO:0000256" key="3">
    <source>
        <dbReference type="ARBA" id="ARBA00022475"/>
    </source>
</evidence>
<protein>
    <recommendedName>
        <fullName evidence="9">Gap junction protein</fullName>
    </recommendedName>
</protein>
<dbReference type="Pfam" id="PF00029">
    <property type="entry name" value="Connexin"/>
    <property type="match status" value="1"/>
</dbReference>
<sequence length="420" mass="46312">MGGQSASEAIFIAVNHNITLVGKLWLLIMVFLRIFILIFAGYPLYQDEQERFVCNTIQPGCSNVCYDLFAPLSLFRFWLLQLTILCLPYLTFVTYIIHKVLSDIAVFSDASHKMKARSLIGIQQGSLQKGALSKARHIQAELSTLRTFTGAYITQLLLRILFEAGFGAANYYLFGFYIPKRFLCQQSPCTTTVDCYVSRPTEKTVMLNFMLGTAGLSLLLNGLDMICAIKRSVRQKSKRKMLVRNMYEEEQFYLSPGGSQGAIDANVSAVEEMVASVASGSFRKRGMSKSSRADLEDAPCGRGTPLVPGMLGPTNAHSENNVYPIPALEECPDREGSEVALCPTEQMGTPRPIRVSKRSRLKPPPPPRRDNPPGAGSVDVVPGATALCTRRVGHYTLVEMSGVGLPSCSGDNQEKRSEWV</sequence>
<dbReference type="GeneID" id="105896313"/>
<evidence type="ECO:0000256" key="7">
    <source>
        <dbReference type="ARBA" id="ARBA00022989"/>
    </source>
</evidence>
<dbReference type="PROSITE" id="PS00408">
    <property type="entry name" value="CONNEXINS_2"/>
    <property type="match status" value="1"/>
</dbReference>
<keyword evidence="5 9" id="KW-0303">Gap junction</keyword>
<feature type="transmembrane region" description="Helical" evidence="11">
    <location>
        <begin position="24"/>
        <end position="45"/>
    </location>
</feature>
<reference evidence="15" key="1">
    <citation type="submission" date="2025-08" db="UniProtKB">
        <authorList>
            <consortium name="RefSeq"/>
        </authorList>
    </citation>
    <scope>IDENTIFICATION</scope>
</reference>
<dbReference type="PROSITE" id="PS00407">
    <property type="entry name" value="CONNEXINS_1"/>
    <property type="match status" value="1"/>
</dbReference>
<feature type="region of interest" description="Disordered" evidence="10">
    <location>
        <begin position="401"/>
        <end position="420"/>
    </location>
</feature>
<dbReference type="GO" id="GO:0007267">
    <property type="term" value="P:cell-cell signaling"/>
    <property type="evidence" value="ECO:0007669"/>
    <property type="project" value="TreeGrafter"/>
</dbReference>
<accession>A0A6P3VQQ8</accession>
<feature type="domain" description="Connexin cysteine-rich" evidence="13">
    <location>
        <begin position="162"/>
        <end position="228"/>
    </location>
</feature>
<dbReference type="InterPro" id="IPR013092">
    <property type="entry name" value="Connexin_N"/>
</dbReference>
<dbReference type="SMART" id="SM01089">
    <property type="entry name" value="Connexin_CCC"/>
    <property type="match status" value="1"/>
</dbReference>
<evidence type="ECO:0000256" key="8">
    <source>
        <dbReference type="ARBA" id="ARBA00023136"/>
    </source>
</evidence>
<dbReference type="OrthoDB" id="9943496at2759"/>
<dbReference type="GO" id="GO:0005243">
    <property type="term" value="F:gap junction channel activity"/>
    <property type="evidence" value="ECO:0007669"/>
    <property type="project" value="TreeGrafter"/>
</dbReference>
<keyword evidence="6" id="KW-0965">Cell junction</keyword>
<keyword evidence="8 11" id="KW-0472">Membrane</keyword>
<dbReference type="PRINTS" id="PR00206">
    <property type="entry name" value="CONNEXIN"/>
</dbReference>